<keyword evidence="2" id="KW-1133">Transmembrane helix</keyword>
<dbReference type="AlphaFoldDB" id="A0A1G2LA76"/>
<sequence>MTTSPLTSKIILLAAGDAAAGLAALAIALLIRYGGLPDPSLLRLWTFAAPFLIPLWIIGFVIFGLYDLRATKNEPRFFEKLAKALAFNFAVSALLFYLIPGFGIRPLATLFLIFLILSVLVFAWRNAWNALAARLSKERVLFLGLNEEVIELAGFLAENPQLGFVPAGAMPLGNDSDAIGLSASGGMEVIAPGQNLDTVVRERAIGLVVAIHGSNRTKALARSLFSIVPLGVVITDFPHFYESVRGRIPVSLLNEAWFIENLAGAKRPKYEFGKHILDLALAVVFGMATLMLLPPIALAIAASTNSALLGYRRRRARPGDGIVFFRQERVGKNGRRFNFLKFRSQVLGAERMSGEKGENGGPDPRAYPLGTFLRKTYLDELPQIWNVIRGEMSFVGPRPERPEFAAELEREVPFYRMRELVLPGITGWAQINMENDASVSDAPIKLQYDLYYIKNRSLALDLTILLKTALKLLQRSGR</sequence>
<feature type="transmembrane region" description="Helical" evidence="2">
    <location>
        <begin position="80"/>
        <end position="99"/>
    </location>
</feature>
<dbReference type="Pfam" id="PF02397">
    <property type="entry name" value="Bac_transf"/>
    <property type="match status" value="1"/>
</dbReference>
<dbReference type="PANTHER" id="PTHR30576:SF0">
    <property type="entry name" value="UNDECAPRENYL-PHOSPHATE N-ACETYLGALACTOSAMINYL 1-PHOSPHATE TRANSFERASE-RELATED"/>
    <property type="match status" value="1"/>
</dbReference>
<organism evidence="4 5">
    <name type="scientific">Candidatus Sungbacteria bacterium RIFCSPLOWO2_01_FULL_59_16</name>
    <dbReference type="NCBI Taxonomy" id="1802280"/>
    <lineage>
        <taxon>Bacteria</taxon>
        <taxon>Candidatus Sungiibacteriota</taxon>
    </lineage>
</organism>
<keyword evidence="2" id="KW-0812">Transmembrane</keyword>
<feature type="transmembrane region" description="Helical" evidence="2">
    <location>
        <begin position="12"/>
        <end position="33"/>
    </location>
</feature>
<feature type="transmembrane region" description="Helical" evidence="2">
    <location>
        <begin position="276"/>
        <end position="302"/>
    </location>
</feature>
<keyword evidence="2" id="KW-0472">Membrane</keyword>
<feature type="transmembrane region" description="Helical" evidence="2">
    <location>
        <begin position="105"/>
        <end position="124"/>
    </location>
</feature>
<dbReference type="Proteomes" id="UP000176705">
    <property type="component" value="Unassembled WGS sequence"/>
</dbReference>
<feature type="domain" description="Bacterial sugar transferase" evidence="3">
    <location>
        <begin position="274"/>
        <end position="473"/>
    </location>
</feature>
<reference evidence="4 5" key="1">
    <citation type="journal article" date="2016" name="Nat. Commun.">
        <title>Thousands of microbial genomes shed light on interconnected biogeochemical processes in an aquifer system.</title>
        <authorList>
            <person name="Anantharaman K."/>
            <person name="Brown C.T."/>
            <person name="Hug L.A."/>
            <person name="Sharon I."/>
            <person name="Castelle C.J."/>
            <person name="Probst A.J."/>
            <person name="Thomas B.C."/>
            <person name="Singh A."/>
            <person name="Wilkins M.J."/>
            <person name="Karaoz U."/>
            <person name="Brodie E.L."/>
            <person name="Williams K.H."/>
            <person name="Hubbard S.S."/>
            <person name="Banfield J.F."/>
        </authorList>
    </citation>
    <scope>NUCLEOTIDE SEQUENCE [LARGE SCALE GENOMIC DNA]</scope>
</reference>
<dbReference type="GO" id="GO:0016780">
    <property type="term" value="F:phosphotransferase activity, for other substituted phosphate groups"/>
    <property type="evidence" value="ECO:0007669"/>
    <property type="project" value="TreeGrafter"/>
</dbReference>
<evidence type="ECO:0000256" key="2">
    <source>
        <dbReference type="SAM" id="Phobius"/>
    </source>
</evidence>
<evidence type="ECO:0000259" key="3">
    <source>
        <dbReference type="Pfam" id="PF02397"/>
    </source>
</evidence>
<name>A0A1G2LA76_9BACT</name>
<evidence type="ECO:0000313" key="5">
    <source>
        <dbReference type="Proteomes" id="UP000176705"/>
    </source>
</evidence>
<dbReference type="InterPro" id="IPR003362">
    <property type="entry name" value="Bact_transf"/>
</dbReference>
<accession>A0A1G2LA76</accession>
<feature type="transmembrane region" description="Helical" evidence="2">
    <location>
        <begin position="45"/>
        <end position="68"/>
    </location>
</feature>
<proteinExistence type="inferred from homology"/>
<evidence type="ECO:0000256" key="1">
    <source>
        <dbReference type="ARBA" id="ARBA00006464"/>
    </source>
</evidence>
<dbReference type="EMBL" id="MHQS01000015">
    <property type="protein sequence ID" value="OHA08527.1"/>
    <property type="molecule type" value="Genomic_DNA"/>
</dbReference>
<comment type="similarity">
    <text evidence="1">Belongs to the bacterial sugar transferase family.</text>
</comment>
<evidence type="ECO:0000313" key="4">
    <source>
        <dbReference type="EMBL" id="OHA08527.1"/>
    </source>
</evidence>
<comment type="caution">
    <text evidence="4">The sequence shown here is derived from an EMBL/GenBank/DDBJ whole genome shotgun (WGS) entry which is preliminary data.</text>
</comment>
<dbReference type="STRING" id="1802280.A3B37_00300"/>
<protein>
    <recommendedName>
        <fullName evidence="3">Bacterial sugar transferase domain-containing protein</fullName>
    </recommendedName>
</protein>
<dbReference type="PANTHER" id="PTHR30576">
    <property type="entry name" value="COLANIC BIOSYNTHESIS UDP-GLUCOSE LIPID CARRIER TRANSFERASE"/>
    <property type="match status" value="1"/>
</dbReference>
<gene>
    <name evidence="4" type="ORF">A3B37_00300</name>
</gene>